<evidence type="ECO:0000313" key="3">
    <source>
        <dbReference type="EMBL" id="PIP56179.1"/>
    </source>
</evidence>
<evidence type="ECO:0000259" key="2">
    <source>
        <dbReference type="Pfam" id="PF00085"/>
    </source>
</evidence>
<gene>
    <name evidence="3" type="ORF">COX05_04415</name>
</gene>
<dbReference type="Pfam" id="PF00085">
    <property type="entry name" value="Thioredoxin"/>
    <property type="match status" value="1"/>
</dbReference>
<dbReference type="InterPro" id="IPR036249">
    <property type="entry name" value="Thioredoxin-like_sf"/>
</dbReference>
<dbReference type="AlphaFoldDB" id="A0A2H0BF26"/>
<dbReference type="CDD" id="cd02947">
    <property type="entry name" value="TRX_family"/>
    <property type="match status" value="1"/>
</dbReference>
<protein>
    <recommendedName>
        <fullName evidence="2">Thioredoxin domain-containing protein</fullName>
    </recommendedName>
</protein>
<dbReference type="Proteomes" id="UP000228495">
    <property type="component" value="Unassembled WGS sequence"/>
</dbReference>
<dbReference type="SUPFAM" id="SSF52833">
    <property type="entry name" value="Thioredoxin-like"/>
    <property type="match status" value="1"/>
</dbReference>
<keyword evidence="1" id="KW-1133">Transmembrane helix</keyword>
<keyword evidence="1" id="KW-0812">Transmembrane</keyword>
<accession>A0A2H0BF26</accession>
<evidence type="ECO:0000256" key="1">
    <source>
        <dbReference type="SAM" id="Phobius"/>
    </source>
</evidence>
<keyword evidence="1" id="KW-0472">Membrane</keyword>
<proteinExistence type="predicted"/>
<reference evidence="3 4" key="1">
    <citation type="submission" date="2017-09" db="EMBL/GenBank/DDBJ databases">
        <title>Depth-based differentiation of microbial function through sediment-hosted aquifers and enrichment of novel symbionts in the deep terrestrial subsurface.</title>
        <authorList>
            <person name="Probst A.J."/>
            <person name="Ladd B."/>
            <person name="Jarett J.K."/>
            <person name="Geller-Mcgrath D.E."/>
            <person name="Sieber C.M."/>
            <person name="Emerson J.B."/>
            <person name="Anantharaman K."/>
            <person name="Thomas B.C."/>
            <person name="Malmstrom R."/>
            <person name="Stieglmeier M."/>
            <person name="Klingl A."/>
            <person name="Woyke T."/>
            <person name="Ryan C.M."/>
            <person name="Banfield J.F."/>
        </authorList>
    </citation>
    <scope>NUCLEOTIDE SEQUENCE [LARGE SCALE GENOMIC DNA]</scope>
    <source>
        <strain evidence="3">CG22_combo_CG10-13_8_21_14_all_39_12</strain>
    </source>
</reference>
<sequence length="150" mass="16863">MKSFNFFIVASLIAILGGFIFLKDGFKGGQNTTTNRVEKPELLMDVMSYTDYSDSTLANSQLKGTSILFFAATTWCQTCSELEKEILSRVNEIPTDMTILKVDYDNDKAMNAKWSVTSQHTLVVLDENSKEVKRWIGGGFDTLLQQVNEI</sequence>
<evidence type="ECO:0000313" key="4">
    <source>
        <dbReference type="Proteomes" id="UP000228495"/>
    </source>
</evidence>
<feature type="domain" description="Thioredoxin" evidence="2">
    <location>
        <begin position="67"/>
        <end position="143"/>
    </location>
</feature>
<dbReference type="InterPro" id="IPR013766">
    <property type="entry name" value="Thioredoxin_domain"/>
</dbReference>
<comment type="caution">
    <text evidence="3">The sequence shown here is derived from an EMBL/GenBank/DDBJ whole genome shotgun (WGS) entry which is preliminary data.</text>
</comment>
<organism evidence="3 4">
    <name type="scientific">candidate division WWE3 bacterium CG22_combo_CG10-13_8_21_14_all_39_12</name>
    <dbReference type="NCBI Taxonomy" id="1975094"/>
    <lineage>
        <taxon>Bacteria</taxon>
        <taxon>Katanobacteria</taxon>
    </lineage>
</organism>
<dbReference type="EMBL" id="PCSU01000076">
    <property type="protein sequence ID" value="PIP56179.1"/>
    <property type="molecule type" value="Genomic_DNA"/>
</dbReference>
<dbReference type="Gene3D" id="3.40.30.10">
    <property type="entry name" value="Glutaredoxin"/>
    <property type="match status" value="1"/>
</dbReference>
<name>A0A2H0BF26_UNCKA</name>
<feature type="transmembrane region" description="Helical" evidence="1">
    <location>
        <begin position="6"/>
        <end position="22"/>
    </location>
</feature>